<evidence type="ECO:0000259" key="1">
    <source>
        <dbReference type="Pfam" id="PF14479"/>
    </source>
</evidence>
<dbReference type="Gene3D" id="1.20.120.1020">
    <property type="entry name" value="Prion-inhibition and propagation, HeLo domain"/>
    <property type="match status" value="1"/>
</dbReference>
<dbReference type="Pfam" id="PF14479">
    <property type="entry name" value="HeLo"/>
    <property type="match status" value="1"/>
</dbReference>
<dbReference type="AlphaFoldDB" id="A0A0N1P2D2"/>
<dbReference type="InterPro" id="IPR029498">
    <property type="entry name" value="HeLo_dom"/>
</dbReference>
<dbReference type="RefSeq" id="XP_018005317.1">
    <property type="nucleotide sequence ID" value="XM_018142316.1"/>
</dbReference>
<feature type="domain" description="Prion-inhibition and propagation HeLo" evidence="1">
    <location>
        <begin position="5"/>
        <end position="98"/>
    </location>
</feature>
<gene>
    <name evidence="2" type="ORF">AB675_2350</name>
</gene>
<proteinExistence type="predicted"/>
<keyword evidence="3" id="KW-1185">Reference proteome</keyword>
<comment type="caution">
    <text evidence="2">The sequence shown here is derived from an EMBL/GenBank/DDBJ whole genome shotgun (WGS) entry which is preliminary data.</text>
</comment>
<sequence length="297" mass="33171">MDPIGLSIGLVGLSILATTCLKAFQRVSKIDQDHGVLQARFSVERDRFLMWARTAGVLQEDLRKPILQRPYTDDARIYTNEEILKILMAIAFLTGDCTREKLGTERVMAIDALLADGITRRTKARTPHMKLLERQVAKVVCGTPPPRYGTLEDLWKNPVLSPTERYRLLERNITELTDHIGELEWMTAKPWVRRRPPIEVDIKELLLEPSSHSPTTAKPVGAATESISATDSVVQSVVDNFDRQPGIGVGQARRPPVAFPQRLWESIKEEIRTRPVSVSVASVASMTAVVSIVRSCA</sequence>
<name>A0A0N1P2D2_9EURO</name>
<dbReference type="InterPro" id="IPR038305">
    <property type="entry name" value="HeLo_sf"/>
</dbReference>
<evidence type="ECO:0000313" key="3">
    <source>
        <dbReference type="Proteomes" id="UP000038010"/>
    </source>
</evidence>
<dbReference type="Proteomes" id="UP000038010">
    <property type="component" value="Unassembled WGS sequence"/>
</dbReference>
<protein>
    <recommendedName>
        <fullName evidence="1">Prion-inhibition and propagation HeLo domain-containing protein</fullName>
    </recommendedName>
</protein>
<dbReference type="EMBL" id="LFJN01000002">
    <property type="protein sequence ID" value="KPI45354.1"/>
    <property type="molecule type" value="Genomic_DNA"/>
</dbReference>
<dbReference type="GeneID" id="28734196"/>
<dbReference type="VEuPathDB" id="FungiDB:AB675_2350"/>
<reference evidence="2 3" key="1">
    <citation type="submission" date="2015-06" db="EMBL/GenBank/DDBJ databases">
        <title>Draft genome of the ant-associated black yeast Phialophora attae CBS 131958.</title>
        <authorList>
            <person name="Moreno L.F."/>
            <person name="Stielow B.J."/>
            <person name="de Hoog S."/>
            <person name="Vicente V.A."/>
            <person name="Weiss V.A."/>
            <person name="de Vries M."/>
            <person name="Cruz L.M."/>
            <person name="Souza E.M."/>
        </authorList>
    </citation>
    <scope>NUCLEOTIDE SEQUENCE [LARGE SCALE GENOMIC DNA]</scope>
    <source>
        <strain evidence="2 3">CBS 131958</strain>
    </source>
</reference>
<evidence type="ECO:0000313" key="2">
    <source>
        <dbReference type="EMBL" id="KPI45354.1"/>
    </source>
</evidence>
<accession>A0A0N1P2D2</accession>
<organism evidence="2 3">
    <name type="scientific">Cyphellophora attinorum</name>
    <dbReference type="NCBI Taxonomy" id="1664694"/>
    <lineage>
        <taxon>Eukaryota</taxon>
        <taxon>Fungi</taxon>
        <taxon>Dikarya</taxon>
        <taxon>Ascomycota</taxon>
        <taxon>Pezizomycotina</taxon>
        <taxon>Eurotiomycetes</taxon>
        <taxon>Chaetothyriomycetidae</taxon>
        <taxon>Chaetothyriales</taxon>
        <taxon>Cyphellophoraceae</taxon>
        <taxon>Cyphellophora</taxon>
    </lineage>
</organism>